<feature type="compositionally biased region" description="Basic and acidic residues" evidence="1">
    <location>
        <begin position="525"/>
        <end position="572"/>
    </location>
</feature>
<dbReference type="EMBL" id="AZHA01000012">
    <property type="protein sequence ID" value="OAA43331.1"/>
    <property type="molecule type" value="Genomic_DNA"/>
</dbReference>
<proteinExistence type="predicted"/>
<protein>
    <submittedName>
        <fullName evidence="2">Uncharacterized protein</fullName>
    </submittedName>
</protein>
<feature type="compositionally biased region" description="Low complexity" evidence="1">
    <location>
        <begin position="143"/>
        <end position="164"/>
    </location>
</feature>
<feature type="compositionally biased region" description="Basic residues" evidence="1">
    <location>
        <begin position="479"/>
        <end position="491"/>
    </location>
</feature>
<evidence type="ECO:0000313" key="2">
    <source>
        <dbReference type="EMBL" id="OAA43331.1"/>
    </source>
</evidence>
<evidence type="ECO:0000313" key="3">
    <source>
        <dbReference type="Proteomes" id="UP000076863"/>
    </source>
</evidence>
<comment type="caution">
    <text evidence="2">The sequence shown here is derived from an EMBL/GenBank/DDBJ whole genome shotgun (WGS) entry which is preliminary data.</text>
</comment>
<feature type="region of interest" description="Disordered" evidence="1">
    <location>
        <begin position="91"/>
        <end position="129"/>
    </location>
</feature>
<feature type="compositionally biased region" description="Polar residues" evidence="1">
    <location>
        <begin position="450"/>
        <end position="461"/>
    </location>
</feature>
<dbReference type="OrthoDB" id="5341904at2759"/>
<feature type="region of interest" description="Disordered" evidence="1">
    <location>
        <begin position="141"/>
        <end position="173"/>
    </location>
</feature>
<dbReference type="Proteomes" id="UP000076863">
    <property type="component" value="Unassembled WGS sequence"/>
</dbReference>
<dbReference type="AlphaFoldDB" id="A0A167E5C6"/>
<sequence>MGNAPSSCEEPRAPYRRRLSKHRATSSWVQSAGASDYVGMPTTPMGSAYHELDDAIPTVPNFAMLQSRDLSSIKQPKNIHTLSHDTSAAAGCYKSRPSRHSTDAFHPLRSAPVSGSARAASMKEDDELGNDAENQRLDEIYFSSPPGLSSSSSTESGRTLSSDSDTSRELPLYIPYRRRSLQRIPGLATRPEQLESDATIHRQNLPTSPANQSYPPSVQSDNDPATFLVSPIQDQDLDDLGNPAETGFKQLGSIKFGSLRITNGSPLSMRQGEAKMDGSAVIGSDSIDKSTASGEGIDSNHALPAISHAVEDSNDSTSIEQPFPIASDCPPEESLHKVHVSETARGRQGRLSTENPRASAETVRARIPSFIDVVGDEQLNLVRRQSRRVTSDDSSSIYSDNFIPVMIADDIASHKPTHNDNSNGPHLSFQSFRNLIRQNRVKSYLQANNKTAVTNKPSHQRSASEQSASTTTSTVRSQSKPRHKLGKKKPRALSPPAPSASKAKNDELDATKPWPMPPGASNRESTAKKDKDQARRKSDRQVHRTRPSQDEKPSVPRAPRQLEHTLRNRFDEYQTTSERVPILLDRASATPRAQVSFERDIPKQRQAPVRAEQLRRSQTAEFKPLPTPKPELPQRRRPVKVPAPIPNGFGATSFQENLQEPRNRQSMFSPIPSHARSHTVPLMAQQYRPYHHDDEERHLQSLESDSPYVSPLSDDGQVTWPLTVNEALSRTTTKSSSTFQPREVSPLRHTVSMPSIHDDDHNRSLLTPAPISAHSRRAQELAERWNRQQKKKQSSRASLEQSRLSELYEQLPSRRPTLAGAVEEDDEFPFVLVERDDNLPPIVYRNGMRRGSEVSMWRPPYRVLHSYYSPAYRNAPIWG</sequence>
<organism evidence="2 3">
    <name type="scientific">Beauveria brongniartii RCEF 3172</name>
    <dbReference type="NCBI Taxonomy" id="1081107"/>
    <lineage>
        <taxon>Eukaryota</taxon>
        <taxon>Fungi</taxon>
        <taxon>Dikarya</taxon>
        <taxon>Ascomycota</taxon>
        <taxon>Pezizomycotina</taxon>
        <taxon>Sordariomycetes</taxon>
        <taxon>Hypocreomycetidae</taxon>
        <taxon>Hypocreales</taxon>
        <taxon>Cordycipitaceae</taxon>
        <taxon>Beauveria</taxon>
        <taxon>Beauveria brongniartii</taxon>
    </lineage>
</organism>
<feature type="region of interest" description="Disordered" evidence="1">
    <location>
        <begin position="729"/>
        <end position="771"/>
    </location>
</feature>
<feature type="region of interest" description="Disordered" evidence="1">
    <location>
        <begin position="450"/>
        <end position="649"/>
    </location>
</feature>
<feature type="region of interest" description="Disordered" evidence="1">
    <location>
        <begin position="1"/>
        <end position="49"/>
    </location>
</feature>
<accession>A0A167E5C6</accession>
<feature type="compositionally biased region" description="Basic residues" evidence="1">
    <location>
        <begin position="14"/>
        <end position="24"/>
    </location>
</feature>
<name>A0A167E5C6_9HYPO</name>
<gene>
    <name evidence="2" type="ORF">BBO_04474</name>
</gene>
<feature type="region of interest" description="Disordered" evidence="1">
    <location>
        <begin position="341"/>
        <end position="360"/>
    </location>
</feature>
<reference evidence="2 3" key="1">
    <citation type="journal article" date="2016" name="Genome Biol. Evol.">
        <title>Divergent and convergent evolution of fungal pathogenicity.</title>
        <authorList>
            <person name="Shang Y."/>
            <person name="Xiao G."/>
            <person name="Zheng P."/>
            <person name="Cen K."/>
            <person name="Zhan S."/>
            <person name="Wang C."/>
        </authorList>
    </citation>
    <scope>NUCLEOTIDE SEQUENCE [LARGE SCALE GENOMIC DNA]</scope>
    <source>
        <strain evidence="2 3">RCEF 3172</strain>
    </source>
</reference>
<keyword evidence="3" id="KW-1185">Reference proteome</keyword>
<feature type="compositionally biased region" description="Polar residues" evidence="1">
    <location>
        <begin position="729"/>
        <end position="740"/>
    </location>
</feature>
<evidence type="ECO:0000256" key="1">
    <source>
        <dbReference type="SAM" id="MobiDB-lite"/>
    </source>
</evidence>
<feature type="compositionally biased region" description="Low complexity" evidence="1">
    <location>
        <begin position="463"/>
        <end position="474"/>
    </location>
</feature>